<dbReference type="PANTHER" id="PTHR31169">
    <property type="entry name" value="OS05G0300700 PROTEIN"/>
    <property type="match status" value="1"/>
</dbReference>
<name>A0A8H6TAW2_9AGAR</name>
<reference evidence="12" key="1">
    <citation type="submission" date="2020-05" db="EMBL/GenBank/DDBJ databases">
        <title>Mycena genomes resolve the evolution of fungal bioluminescence.</title>
        <authorList>
            <person name="Tsai I.J."/>
        </authorList>
    </citation>
    <scope>NUCLEOTIDE SEQUENCE</scope>
    <source>
        <strain evidence="12">171206Taipei</strain>
    </source>
</reference>
<proteinExistence type="predicted"/>
<feature type="domain" description="Zinc-finger" evidence="11">
    <location>
        <begin position="90"/>
        <end position="194"/>
    </location>
</feature>
<evidence type="ECO:0000256" key="5">
    <source>
        <dbReference type="ARBA" id="ARBA00022553"/>
    </source>
</evidence>
<keyword evidence="4" id="KW-1017">Isopeptide bond</keyword>
<keyword evidence="7" id="KW-0805">Transcription regulation</keyword>
<dbReference type="PANTHER" id="PTHR31169:SF8">
    <property type="entry name" value="ZINC-FINGER DOMAIN OF MONOAMINE-OXIDASE A REPRESSOR R1 PROTEIN"/>
    <property type="match status" value="1"/>
</dbReference>
<dbReference type="InterPro" id="IPR018866">
    <property type="entry name" value="Znf-4CXXC_R1"/>
</dbReference>
<evidence type="ECO:0000256" key="8">
    <source>
        <dbReference type="ARBA" id="ARBA00023163"/>
    </source>
</evidence>
<dbReference type="RefSeq" id="XP_037225418.1">
    <property type="nucleotide sequence ID" value="XM_037357508.1"/>
</dbReference>
<dbReference type="OrthoDB" id="298344at2759"/>
<evidence type="ECO:0000313" key="13">
    <source>
        <dbReference type="Proteomes" id="UP000636479"/>
    </source>
</evidence>
<evidence type="ECO:0000256" key="9">
    <source>
        <dbReference type="ARBA" id="ARBA00023242"/>
    </source>
</evidence>
<keyword evidence="6" id="KW-0832">Ubl conjugation</keyword>
<dbReference type="EMBL" id="JACAZF010000001">
    <property type="protein sequence ID" value="KAF7315395.1"/>
    <property type="molecule type" value="Genomic_DNA"/>
</dbReference>
<dbReference type="Proteomes" id="UP000636479">
    <property type="component" value="Unassembled WGS sequence"/>
</dbReference>
<dbReference type="GO" id="GO:0006355">
    <property type="term" value="P:regulation of DNA-templated transcription"/>
    <property type="evidence" value="ECO:0007669"/>
    <property type="project" value="InterPro"/>
</dbReference>
<comment type="subcellular location">
    <subcellularLocation>
        <location evidence="2">Cytoplasm</location>
    </subcellularLocation>
    <subcellularLocation>
        <location evidence="1">Nucleus</location>
    </subcellularLocation>
</comment>
<dbReference type="AlphaFoldDB" id="A0A8H6TAW2"/>
<dbReference type="GO" id="GO:0005737">
    <property type="term" value="C:cytoplasm"/>
    <property type="evidence" value="ECO:0007669"/>
    <property type="project" value="UniProtKB-SubCell"/>
</dbReference>
<evidence type="ECO:0000256" key="3">
    <source>
        <dbReference type="ARBA" id="ARBA00022490"/>
    </source>
</evidence>
<dbReference type="GO" id="GO:0005634">
    <property type="term" value="C:nucleus"/>
    <property type="evidence" value="ECO:0007669"/>
    <property type="project" value="UniProtKB-SubCell"/>
</dbReference>
<organism evidence="12 13">
    <name type="scientific">Mycena indigotica</name>
    <dbReference type="NCBI Taxonomy" id="2126181"/>
    <lineage>
        <taxon>Eukaryota</taxon>
        <taxon>Fungi</taxon>
        <taxon>Dikarya</taxon>
        <taxon>Basidiomycota</taxon>
        <taxon>Agaricomycotina</taxon>
        <taxon>Agaricomycetes</taxon>
        <taxon>Agaricomycetidae</taxon>
        <taxon>Agaricales</taxon>
        <taxon>Marasmiineae</taxon>
        <taxon>Mycenaceae</taxon>
        <taxon>Mycena</taxon>
    </lineage>
</organism>
<protein>
    <submittedName>
        <fullName evidence="12">Zf-4CXXC-R1 domain-containing protein</fullName>
    </submittedName>
</protein>
<evidence type="ECO:0000256" key="7">
    <source>
        <dbReference type="ARBA" id="ARBA00023015"/>
    </source>
</evidence>
<evidence type="ECO:0000256" key="1">
    <source>
        <dbReference type="ARBA" id="ARBA00004123"/>
    </source>
</evidence>
<evidence type="ECO:0000256" key="2">
    <source>
        <dbReference type="ARBA" id="ARBA00004496"/>
    </source>
</evidence>
<dbReference type="Pfam" id="PF10497">
    <property type="entry name" value="zf-4CXXC_R1"/>
    <property type="match status" value="1"/>
</dbReference>
<comment type="caution">
    <text evidence="12">The sequence shown here is derived from an EMBL/GenBank/DDBJ whole genome shotgun (WGS) entry which is preliminary data.</text>
</comment>
<keyword evidence="13" id="KW-1185">Reference proteome</keyword>
<accession>A0A8H6TAW2</accession>
<feature type="region of interest" description="Disordered" evidence="10">
    <location>
        <begin position="549"/>
        <end position="569"/>
    </location>
</feature>
<sequence>MQAAYVLVPAPQYLTNANGPIMYPAPYPVATSSTLKRKIDYPPVPTYYYPAYPIPYHYQPAPIAWKKPKLTQDTTPAPPEETTLPPSYIYCHQCGKRRERDESAHCSFVEMDVVTKDRPAKTRRCHNKYCRSCLSSKYNEDLDNIKASIAPNQTGRIGEPYDFKCPKCRDVCSCWRCRKAKGLEPLGRPERKSKTRAEGTSKKPVAARHLPALQWNKLRTGLSVEDAEARLHIREFVLRFFSASIPKAHLEELEQIGGHGRSRFEDDDFVPWISEPCLKSVILAFLAILIEEETNGTIKKALQNGVKDLRAMGLGLSKIWQILSSLRDALDTSEAGSSDGNESDDSETVPSFPDPAPLPDSAKYTSRRTRSTGTSVVDTVQMIPVLLGLIDAVVETPSIRSELDNIAKEFKDLVRDTKEANRNVNDRWEKVKKEVDATNEQEFKARREAHKQLLKDIDGASKVAAHRFNPRFSPLGTDRDGRIYYALSPPVTESEGALEFISTVAAETDETKPSYKAKRKRKVKREEDPKSWSWFVAVHGTKPPAPLGVLPFKSVNRKDETDEESDDDESVDKWWAIDKPAEIRKLMTWISTKYRLDEDEESVDDSDSVVTGPDLGDIDMSPQSSRLELLALVGNLEDFVSGLEYRLRDSEGAGVLGLGDINSGKGKTKVA</sequence>
<evidence type="ECO:0000256" key="6">
    <source>
        <dbReference type="ARBA" id="ARBA00022843"/>
    </source>
</evidence>
<evidence type="ECO:0000313" key="12">
    <source>
        <dbReference type="EMBL" id="KAF7315395.1"/>
    </source>
</evidence>
<keyword evidence="8" id="KW-0804">Transcription</keyword>
<keyword evidence="3" id="KW-0963">Cytoplasm</keyword>
<evidence type="ECO:0000259" key="11">
    <source>
        <dbReference type="Pfam" id="PF10497"/>
    </source>
</evidence>
<keyword evidence="9" id="KW-0539">Nucleus</keyword>
<dbReference type="GeneID" id="59340024"/>
<keyword evidence="5" id="KW-0597">Phosphoprotein</keyword>
<dbReference type="InterPro" id="IPR040221">
    <property type="entry name" value="CDCA7/CDA7L"/>
</dbReference>
<evidence type="ECO:0000256" key="4">
    <source>
        <dbReference type="ARBA" id="ARBA00022499"/>
    </source>
</evidence>
<evidence type="ECO:0000256" key="10">
    <source>
        <dbReference type="SAM" id="MobiDB-lite"/>
    </source>
</evidence>
<gene>
    <name evidence="12" type="ORF">MIND_00054200</name>
</gene>
<feature type="region of interest" description="Disordered" evidence="10">
    <location>
        <begin position="333"/>
        <end position="373"/>
    </location>
</feature>